<sequence>MCLVVSAPKISVAISPHRGHRVQTIVTPRHDWALLTGSALLFEELPAWKSEASQFAGTVRNKSKNFRWASDPLSPCLTSNIPLFGRGRRERPLMMDGRSKH</sequence>
<dbReference type="Proteomes" id="UP000324222">
    <property type="component" value="Unassembled WGS sequence"/>
</dbReference>
<evidence type="ECO:0000313" key="1">
    <source>
        <dbReference type="EMBL" id="MPC81878.1"/>
    </source>
</evidence>
<dbReference type="AlphaFoldDB" id="A0A5B7IM90"/>
<keyword evidence="2" id="KW-1185">Reference proteome</keyword>
<gene>
    <name evidence="1" type="ORF">E2C01_076516</name>
</gene>
<accession>A0A5B7IM90</accession>
<organism evidence="1 2">
    <name type="scientific">Portunus trituberculatus</name>
    <name type="common">Swimming crab</name>
    <name type="synonym">Neptunus trituberculatus</name>
    <dbReference type="NCBI Taxonomy" id="210409"/>
    <lineage>
        <taxon>Eukaryota</taxon>
        <taxon>Metazoa</taxon>
        <taxon>Ecdysozoa</taxon>
        <taxon>Arthropoda</taxon>
        <taxon>Crustacea</taxon>
        <taxon>Multicrustacea</taxon>
        <taxon>Malacostraca</taxon>
        <taxon>Eumalacostraca</taxon>
        <taxon>Eucarida</taxon>
        <taxon>Decapoda</taxon>
        <taxon>Pleocyemata</taxon>
        <taxon>Brachyura</taxon>
        <taxon>Eubrachyura</taxon>
        <taxon>Portunoidea</taxon>
        <taxon>Portunidae</taxon>
        <taxon>Portuninae</taxon>
        <taxon>Portunus</taxon>
    </lineage>
</organism>
<proteinExistence type="predicted"/>
<comment type="caution">
    <text evidence="1">The sequence shown here is derived from an EMBL/GenBank/DDBJ whole genome shotgun (WGS) entry which is preliminary data.</text>
</comment>
<evidence type="ECO:0000313" key="2">
    <source>
        <dbReference type="Proteomes" id="UP000324222"/>
    </source>
</evidence>
<protein>
    <submittedName>
        <fullName evidence="1">Uncharacterized protein</fullName>
    </submittedName>
</protein>
<name>A0A5B7IM90_PORTR</name>
<dbReference type="EMBL" id="VSRR010058272">
    <property type="protein sequence ID" value="MPC81878.1"/>
    <property type="molecule type" value="Genomic_DNA"/>
</dbReference>
<reference evidence="1 2" key="1">
    <citation type="submission" date="2019-05" db="EMBL/GenBank/DDBJ databases">
        <title>Another draft genome of Portunus trituberculatus and its Hox gene families provides insights of decapod evolution.</title>
        <authorList>
            <person name="Jeong J.-H."/>
            <person name="Song I."/>
            <person name="Kim S."/>
            <person name="Choi T."/>
            <person name="Kim D."/>
            <person name="Ryu S."/>
            <person name="Kim W."/>
        </authorList>
    </citation>
    <scope>NUCLEOTIDE SEQUENCE [LARGE SCALE GENOMIC DNA]</scope>
    <source>
        <tissue evidence="1">Muscle</tissue>
    </source>
</reference>